<comment type="similarity">
    <text evidence="7">Belongs to the TRAFAC class translation factor GTPase superfamily. Classic translation factor GTPase family. EF-G/EF-2 subfamily.</text>
</comment>
<dbReference type="Gene3D" id="3.30.230.10">
    <property type="match status" value="1"/>
</dbReference>
<dbReference type="PROSITE" id="PS51722">
    <property type="entry name" value="G_TR_2"/>
    <property type="match status" value="1"/>
</dbReference>
<keyword evidence="5 7" id="KW-0342">GTP-binding</keyword>
<dbReference type="GO" id="GO:0032790">
    <property type="term" value="P:ribosome disassembly"/>
    <property type="evidence" value="ECO:0007669"/>
    <property type="project" value="UniProtKB-UniRule"/>
</dbReference>
<dbReference type="InterPro" id="IPR009000">
    <property type="entry name" value="Transl_B-barrel_sf"/>
</dbReference>
<feature type="domain" description="Tr-type G" evidence="8">
    <location>
        <begin position="33"/>
        <end position="315"/>
    </location>
</feature>
<dbReference type="Pfam" id="PF03764">
    <property type="entry name" value="EFG_IV"/>
    <property type="match status" value="1"/>
</dbReference>
<feature type="binding site" evidence="7">
    <location>
        <begin position="160"/>
        <end position="163"/>
    </location>
    <ligand>
        <name>GTP</name>
        <dbReference type="ChEBI" id="CHEBI:37565"/>
    </ligand>
</feature>
<evidence type="ECO:0000256" key="2">
    <source>
        <dbReference type="ARBA" id="ARBA00022801"/>
    </source>
</evidence>
<dbReference type="InterPro" id="IPR005225">
    <property type="entry name" value="Small_GTP-bd"/>
</dbReference>
<dbReference type="PANTHER" id="PTHR43261">
    <property type="entry name" value="TRANSLATION ELONGATION FACTOR G-RELATED"/>
    <property type="match status" value="1"/>
</dbReference>
<dbReference type="Pfam" id="PF00009">
    <property type="entry name" value="GTP_EFTU"/>
    <property type="match status" value="1"/>
</dbReference>
<dbReference type="FunFam" id="3.30.70.870:FF:000005">
    <property type="entry name" value="Ribosome-releasing factor 2, mitochondrial"/>
    <property type="match status" value="1"/>
</dbReference>
<comment type="subcellular location">
    <subcellularLocation>
        <location evidence="7">Mitochondrion</location>
    </subcellularLocation>
</comment>
<dbReference type="Ensembl" id="ENSMMDT00005047943.1">
    <property type="protein sequence ID" value="ENSMMDP00005047007.1"/>
    <property type="gene ID" value="ENSMMDG00005021459.1"/>
</dbReference>
<dbReference type="InterPro" id="IPR014721">
    <property type="entry name" value="Ribsml_uS5_D2-typ_fold_subgr"/>
</dbReference>
<dbReference type="PANTHER" id="PTHR43261:SF1">
    <property type="entry name" value="RIBOSOME-RELEASING FACTOR 2, MITOCHONDRIAL"/>
    <property type="match status" value="1"/>
</dbReference>
<dbReference type="Gene3D" id="3.40.50.300">
    <property type="entry name" value="P-loop containing nucleotide triphosphate hydrolases"/>
    <property type="match status" value="1"/>
</dbReference>
<keyword evidence="3 7" id="KW-0648">Protein biosynthesis</keyword>
<dbReference type="PRINTS" id="PR00315">
    <property type="entry name" value="ELONGATNFCT"/>
</dbReference>
<dbReference type="InterPro" id="IPR009022">
    <property type="entry name" value="EFG_III"/>
</dbReference>
<dbReference type="InterPro" id="IPR000640">
    <property type="entry name" value="EFG_V-like"/>
</dbReference>
<keyword evidence="1 7" id="KW-0547">Nucleotide-binding</keyword>
<evidence type="ECO:0000256" key="5">
    <source>
        <dbReference type="ARBA" id="ARBA00023134"/>
    </source>
</evidence>
<dbReference type="SUPFAM" id="SSF52540">
    <property type="entry name" value="P-loop containing nucleoside triphosphate hydrolases"/>
    <property type="match status" value="1"/>
</dbReference>
<dbReference type="Gene3D" id="3.30.70.870">
    <property type="entry name" value="Elongation Factor G (Translational Gtpase), domain 3"/>
    <property type="match status" value="1"/>
</dbReference>
<reference evidence="9" key="1">
    <citation type="submission" date="2019-06" db="EMBL/GenBank/DDBJ databases">
        <authorList>
            <consortium name="Wellcome Sanger Institute Data Sharing"/>
        </authorList>
    </citation>
    <scope>NUCLEOTIDE SEQUENCE [LARGE SCALE GENOMIC DNA]</scope>
</reference>
<gene>
    <name evidence="7 9" type="primary">GFM2</name>
    <name evidence="7" type="synonym">EFG2</name>
    <name evidence="9" type="synonym">gfm2</name>
</gene>
<feature type="binding site" evidence="7">
    <location>
        <begin position="106"/>
        <end position="110"/>
    </location>
    <ligand>
        <name>GTP</name>
        <dbReference type="ChEBI" id="CHEBI:37565"/>
    </ligand>
</feature>
<dbReference type="GO" id="GO:0003924">
    <property type="term" value="F:GTPase activity"/>
    <property type="evidence" value="ECO:0007669"/>
    <property type="project" value="UniProtKB-UniRule"/>
</dbReference>
<evidence type="ECO:0000259" key="8">
    <source>
        <dbReference type="PROSITE" id="PS51722"/>
    </source>
</evidence>
<keyword evidence="4 7" id="KW-0496">Mitochondrion</keyword>
<reference evidence="9" key="2">
    <citation type="submission" date="2025-08" db="UniProtKB">
        <authorList>
            <consortium name="Ensembl"/>
        </authorList>
    </citation>
    <scope>IDENTIFICATION</scope>
</reference>
<dbReference type="GO" id="GO:0005525">
    <property type="term" value="F:GTP binding"/>
    <property type="evidence" value="ECO:0007669"/>
    <property type="project" value="UniProtKB-UniRule"/>
</dbReference>
<dbReference type="GO" id="GO:0032543">
    <property type="term" value="P:mitochondrial translation"/>
    <property type="evidence" value="ECO:0007669"/>
    <property type="project" value="UniProtKB-UniRule"/>
</dbReference>
<dbReference type="CDD" id="cd16262">
    <property type="entry name" value="EFG_III"/>
    <property type="match status" value="1"/>
</dbReference>
<dbReference type="CDD" id="cd01886">
    <property type="entry name" value="EF-G"/>
    <property type="match status" value="1"/>
</dbReference>
<dbReference type="SUPFAM" id="SSF54980">
    <property type="entry name" value="EF-G C-terminal domain-like"/>
    <property type="match status" value="2"/>
</dbReference>
<evidence type="ECO:0000256" key="1">
    <source>
        <dbReference type="ARBA" id="ARBA00022741"/>
    </source>
</evidence>
<dbReference type="SUPFAM" id="SSF54211">
    <property type="entry name" value="Ribosomal protein S5 domain 2-like"/>
    <property type="match status" value="1"/>
</dbReference>
<evidence type="ECO:0000256" key="4">
    <source>
        <dbReference type="ARBA" id="ARBA00023128"/>
    </source>
</evidence>
<dbReference type="FunFam" id="3.30.230.10:FF:000033">
    <property type="entry name" value="Ribosome-releasing factor 2, mitochondrial"/>
    <property type="match status" value="1"/>
</dbReference>
<dbReference type="GeneTree" id="ENSGT00550000074890"/>
<dbReference type="InterPro" id="IPR020568">
    <property type="entry name" value="Ribosomal_Su5_D2-typ_SF"/>
</dbReference>
<reference evidence="9" key="3">
    <citation type="submission" date="2025-09" db="UniProtKB">
        <authorList>
            <consortium name="Ensembl"/>
        </authorList>
    </citation>
    <scope>IDENTIFICATION</scope>
</reference>
<dbReference type="Gene3D" id="2.40.30.10">
    <property type="entry name" value="Translation factors"/>
    <property type="match status" value="1"/>
</dbReference>
<dbReference type="InterPro" id="IPR005517">
    <property type="entry name" value="Transl_elong_EFG/EF2_IV"/>
</dbReference>
<evidence type="ECO:0000256" key="6">
    <source>
        <dbReference type="ARBA" id="ARBA00049117"/>
    </source>
</evidence>
<dbReference type="Pfam" id="PF00679">
    <property type="entry name" value="EFG_C"/>
    <property type="match status" value="1"/>
</dbReference>
<dbReference type="NCBIfam" id="TIGR00231">
    <property type="entry name" value="small_GTP"/>
    <property type="match status" value="1"/>
</dbReference>
<dbReference type="Proteomes" id="UP000472263">
    <property type="component" value="Chromosome 12"/>
</dbReference>
<dbReference type="HAMAP" id="MF_03059">
    <property type="entry name" value="mEF_G_2"/>
    <property type="match status" value="1"/>
</dbReference>
<dbReference type="InterPro" id="IPR031157">
    <property type="entry name" value="G_TR_CS"/>
</dbReference>
<dbReference type="InterPro" id="IPR041095">
    <property type="entry name" value="EFG_II"/>
</dbReference>
<dbReference type="CDD" id="cd04092">
    <property type="entry name" value="mtEFG2_II_like"/>
    <property type="match status" value="1"/>
</dbReference>
<sequence length="737" mass="80651">MEIVGRSHFTPPPPKFVNKLLSFISIKSTMNISKIRNIGIMAHIDAGKTTTTERMLYYSGYTRALGDVDDGDTVTDFMAQERERGITIQSAAVTFDWKSHRINLIDTPGHVDFTVEVERALRVLDGAVAVFDASAGVEAQTLTVWRQADKHHVPRVCFLNKMDNLGLSIESIRAKLKANPVLLQVPVGSGKNFTGLVDLLTKQKMTWKLNSTDDGRVFETKALSQADNPELLQEVREARTALIEQIADLDDEFAELLLTDFGDNFDAVPSSKLQEAVRRVTLARKGVPVLCGSSLKNKGVQPLIDAITDYLPAPNERHHDLDDLCALAFKVLHDKQRGPLVFLRIYSGTMKPQTAVYNINRDNTERMSRLLLPFADQHVEIPSLTAGNIALTVGLKQTVTGDTIVSSKSSAAAAARRAQSDRGKGKTRGEQANLVLSGVEVPDPVFFCSIEPPTLAKQADLENALNCLQREDPSLKVRVDPDSGQTILCGMGELHIEIIHDRIRREFGIETHLGPLQVAYRETVLQHASATDTLDRTIGERRHIVTVELAVSPVEDSSSMGSSCDFAFEEEVEEQLSPEVKDAVENGLQSSYLQGPLLGYPVQGVSTLIQNVSMEPGTSPAMVSACVSRCMLKAMRQAGGQVLEPVMSLEVTVGEAHLSSVLGDLSQRRGAVKDIQSRHDNKVLLATVPLAEMMGYSTILRTLTSGNATFSLELDTYEAMNSQDQSALLKRVAGLCL</sequence>
<keyword evidence="10" id="KW-1185">Reference proteome</keyword>
<dbReference type="FunFam" id="3.40.50.300:FF:000514">
    <property type="entry name" value="Ribosome-releasing factor 2, mitochondrial"/>
    <property type="match status" value="1"/>
</dbReference>
<comment type="function">
    <text evidence="7">Mitochondrial GTPase that mediates the disassembly of ribosomes from messenger RNA at the termination of mitochondrial protein biosynthesis. Acts in collaboration with MRRF. GTP hydrolysis follows the ribosome disassembly and probably occurs on the ribosome large subunit. Not involved in the GTP-dependent ribosomal translocation step during translation elongation.</text>
</comment>
<proteinExistence type="inferred from homology"/>
<dbReference type="InterPro" id="IPR030851">
    <property type="entry name" value="EFG2"/>
</dbReference>
<dbReference type="SMART" id="SM00838">
    <property type="entry name" value="EFG_C"/>
    <property type="match status" value="1"/>
</dbReference>
<dbReference type="Pfam" id="PF14492">
    <property type="entry name" value="EFG_III"/>
    <property type="match status" value="1"/>
</dbReference>
<dbReference type="SMART" id="SM00889">
    <property type="entry name" value="EFG_IV"/>
    <property type="match status" value="1"/>
</dbReference>
<evidence type="ECO:0000256" key="7">
    <source>
        <dbReference type="HAMAP-Rule" id="MF_03059"/>
    </source>
</evidence>
<dbReference type="GO" id="GO:0005759">
    <property type="term" value="C:mitochondrial matrix"/>
    <property type="evidence" value="ECO:0007669"/>
    <property type="project" value="UniProtKB-ARBA"/>
</dbReference>
<accession>A0A668A118</accession>
<dbReference type="InterPro" id="IPR027417">
    <property type="entry name" value="P-loop_NTPase"/>
</dbReference>
<dbReference type="Gene3D" id="3.30.70.240">
    <property type="match status" value="1"/>
</dbReference>
<evidence type="ECO:0000313" key="9">
    <source>
        <dbReference type="Ensembl" id="ENSMMDP00005047007.1"/>
    </source>
</evidence>
<dbReference type="CDD" id="cd03713">
    <property type="entry name" value="EFG_mtEFG_C"/>
    <property type="match status" value="1"/>
</dbReference>
<dbReference type="FunFam" id="3.30.70.240:FF:000008">
    <property type="entry name" value="Ribosome-releasing factor 2, mitochondrial"/>
    <property type="match status" value="1"/>
</dbReference>
<dbReference type="InterPro" id="IPR035649">
    <property type="entry name" value="EFG_V"/>
</dbReference>
<dbReference type="FunFam" id="2.40.30.10:FF:000053">
    <property type="entry name" value="Ribosome-releasing factor 2, mitochondrial"/>
    <property type="match status" value="1"/>
</dbReference>
<comment type="catalytic activity">
    <reaction evidence="6">
        <text>GTP + H2O = GDP + phosphate + H(+)</text>
        <dbReference type="Rhea" id="RHEA:19669"/>
        <dbReference type="ChEBI" id="CHEBI:15377"/>
        <dbReference type="ChEBI" id="CHEBI:15378"/>
        <dbReference type="ChEBI" id="CHEBI:37565"/>
        <dbReference type="ChEBI" id="CHEBI:43474"/>
        <dbReference type="ChEBI" id="CHEBI:58189"/>
    </reaction>
    <physiologicalReaction direction="left-to-right" evidence="6">
        <dbReference type="Rhea" id="RHEA:19670"/>
    </physiologicalReaction>
</comment>
<protein>
    <recommendedName>
        <fullName evidence="7">Ribosome-releasing factor 2, mitochondrial</fullName>
        <shortName evidence="7">RRF2mt</shortName>
    </recommendedName>
    <alternativeName>
        <fullName evidence="7">Elongation factor G 2, mitochondrial</fullName>
        <shortName evidence="7">EF-G2mt</shortName>
        <shortName evidence="7">mEF-G 2</shortName>
    </alternativeName>
</protein>
<dbReference type="InterPro" id="IPR004161">
    <property type="entry name" value="EFTu-like_2"/>
</dbReference>
<keyword evidence="2" id="KW-0378">Hydrolase</keyword>
<evidence type="ECO:0000256" key="3">
    <source>
        <dbReference type="ARBA" id="ARBA00022917"/>
    </source>
</evidence>
<organism evidence="9 10">
    <name type="scientific">Myripristis murdjan</name>
    <name type="common">pinecone soldierfish</name>
    <dbReference type="NCBI Taxonomy" id="586833"/>
    <lineage>
        <taxon>Eukaryota</taxon>
        <taxon>Metazoa</taxon>
        <taxon>Chordata</taxon>
        <taxon>Craniata</taxon>
        <taxon>Vertebrata</taxon>
        <taxon>Euteleostomi</taxon>
        <taxon>Actinopterygii</taxon>
        <taxon>Neopterygii</taxon>
        <taxon>Teleostei</taxon>
        <taxon>Neoteleostei</taxon>
        <taxon>Acanthomorphata</taxon>
        <taxon>Holocentriformes</taxon>
        <taxon>Holocentridae</taxon>
        <taxon>Myripristis</taxon>
    </lineage>
</organism>
<evidence type="ECO:0000313" key="10">
    <source>
        <dbReference type="Proteomes" id="UP000472263"/>
    </source>
</evidence>
<dbReference type="AlphaFoldDB" id="A0A668A118"/>
<dbReference type="SUPFAM" id="SSF50447">
    <property type="entry name" value="Translation proteins"/>
    <property type="match status" value="1"/>
</dbReference>
<dbReference type="InterPro" id="IPR000795">
    <property type="entry name" value="T_Tr_GTP-bd_dom"/>
</dbReference>
<name>A0A668A118_9TELE</name>
<feature type="binding site" evidence="7">
    <location>
        <begin position="42"/>
        <end position="49"/>
    </location>
    <ligand>
        <name>GTP</name>
        <dbReference type="ChEBI" id="CHEBI:37565"/>
    </ligand>
</feature>
<dbReference type="PROSITE" id="PS00301">
    <property type="entry name" value="G_TR_1"/>
    <property type="match status" value="1"/>
</dbReference>
<dbReference type="InterPro" id="IPR035647">
    <property type="entry name" value="EFG_III/V"/>
</dbReference>
<dbReference type="Pfam" id="PF03144">
    <property type="entry name" value="GTP_EFTU_D2"/>
    <property type="match status" value="1"/>
</dbReference>